<accession>A0A0G4H3Z0</accession>
<organism evidence="1">
    <name type="scientific">Chromera velia CCMP2878</name>
    <dbReference type="NCBI Taxonomy" id="1169474"/>
    <lineage>
        <taxon>Eukaryota</taxon>
        <taxon>Sar</taxon>
        <taxon>Alveolata</taxon>
        <taxon>Colpodellida</taxon>
        <taxon>Chromeraceae</taxon>
        <taxon>Chromera</taxon>
    </lineage>
</organism>
<gene>
    <name evidence="1" type="ORF">Cvel_5661</name>
</gene>
<reference evidence="1" key="1">
    <citation type="submission" date="2014-11" db="EMBL/GenBank/DDBJ databases">
        <authorList>
            <person name="Otto D Thomas"/>
            <person name="Naeem Raeece"/>
        </authorList>
    </citation>
    <scope>NUCLEOTIDE SEQUENCE</scope>
</reference>
<dbReference type="EMBL" id="CDMZ01001853">
    <property type="protein sequence ID" value="CEM38428.1"/>
    <property type="molecule type" value="Genomic_DNA"/>
</dbReference>
<dbReference type="VEuPathDB" id="CryptoDB:Cvel_5661"/>
<dbReference type="AlphaFoldDB" id="A0A0G4H3Z0"/>
<sequence length="166" mass="18803">MTRAGRVQTLSKKAKEAGFVFHSQLATAAGAVSKEEKERKVTSKRQLTEEAISIEAAALEPSTKKRYEAALKKMERSNPHLLPMASPLDVKMGFAHLRGLRGGEIGTLRGAVRLWHHKQGHGVPPLEHESLRYFWSGLKKLADNKVKEKERLLKEEVLQLIKFWRE</sequence>
<evidence type="ECO:0000313" key="1">
    <source>
        <dbReference type="EMBL" id="CEM38428.1"/>
    </source>
</evidence>
<proteinExistence type="predicted"/>
<name>A0A0G4H3Z0_9ALVE</name>
<protein>
    <submittedName>
        <fullName evidence="1">Uncharacterized protein</fullName>
    </submittedName>
</protein>
<dbReference type="PhylomeDB" id="A0A0G4H3Z0"/>